<dbReference type="InterPro" id="IPR050109">
    <property type="entry name" value="HTH-type_TetR-like_transc_reg"/>
</dbReference>
<evidence type="ECO:0000313" key="7">
    <source>
        <dbReference type="Proteomes" id="UP000037594"/>
    </source>
</evidence>
<gene>
    <name evidence="6" type="ORF">ACT17_11010</name>
</gene>
<dbReference type="PROSITE" id="PS50977">
    <property type="entry name" value="HTH_TETR_2"/>
    <property type="match status" value="1"/>
</dbReference>
<evidence type="ECO:0000313" key="6">
    <source>
        <dbReference type="EMBL" id="KMV18521.1"/>
    </source>
</evidence>
<dbReference type="SUPFAM" id="SSF48498">
    <property type="entry name" value="Tetracyclin repressor-like, C-terminal domain"/>
    <property type="match status" value="1"/>
</dbReference>
<evidence type="ECO:0000256" key="2">
    <source>
        <dbReference type="ARBA" id="ARBA00023125"/>
    </source>
</evidence>
<keyword evidence="1" id="KW-0805">Transcription regulation</keyword>
<dbReference type="PATRIC" id="fig|451644.5.peg.2264"/>
<dbReference type="SUPFAM" id="SSF46689">
    <property type="entry name" value="Homeodomain-like"/>
    <property type="match status" value="1"/>
</dbReference>
<dbReference type="OrthoDB" id="4802216at2"/>
<dbReference type="AlphaFoldDB" id="A0A0J8UAW7"/>
<dbReference type="InterPro" id="IPR001647">
    <property type="entry name" value="HTH_TetR"/>
</dbReference>
<dbReference type="GO" id="GO:0000976">
    <property type="term" value="F:transcription cis-regulatory region binding"/>
    <property type="evidence" value="ECO:0007669"/>
    <property type="project" value="TreeGrafter"/>
</dbReference>
<dbReference type="RefSeq" id="WP_019343541.1">
    <property type="nucleotide sequence ID" value="NZ_AGSZ01000055.1"/>
</dbReference>
<dbReference type="PANTHER" id="PTHR30055:SF234">
    <property type="entry name" value="HTH-TYPE TRANSCRIPTIONAL REGULATOR BETI"/>
    <property type="match status" value="1"/>
</dbReference>
<reference evidence="6 7" key="1">
    <citation type="submission" date="2015-06" db="EMBL/GenBank/DDBJ databases">
        <title>Genome sequence of Mycobacterium conceptionense strain MLE.</title>
        <authorList>
            <person name="Greninger A.L."/>
            <person name="Cunningham G."/>
            <person name="Chiu C.Y."/>
            <person name="Miller S."/>
        </authorList>
    </citation>
    <scope>NUCLEOTIDE SEQUENCE [LARGE SCALE GENOMIC DNA]</scope>
    <source>
        <strain evidence="6 7">MLE</strain>
    </source>
</reference>
<organism evidence="6 7">
    <name type="scientific">Mycolicibacterium conceptionense</name>
    <dbReference type="NCBI Taxonomy" id="451644"/>
    <lineage>
        <taxon>Bacteria</taxon>
        <taxon>Bacillati</taxon>
        <taxon>Actinomycetota</taxon>
        <taxon>Actinomycetes</taxon>
        <taxon>Mycobacteriales</taxon>
        <taxon>Mycobacteriaceae</taxon>
        <taxon>Mycolicibacterium</taxon>
    </lineage>
</organism>
<dbReference type="EMBL" id="LFOD01000007">
    <property type="protein sequence ID" value="KMV18521.1"/>
    <property type="molecule type" value="Genomic_DNA"/>
</dbReference>
<name>A0A0J8UAW7_9MYCO</name>
<keyword evidence="3" id="KW-0804">Transcription</keyword>
<dbReference type="GO" id="GO:0003700">
    <property type="term" value="F:DNA-binding transcription factor activity"/>
    <property type="evidence" value="ECO:0007669"/>
    <property type="project" value="TreeGrafter"/>
</dbReference>
<comment type="caution">
    <text evidence="6">The sequence shown here is derived from an EMBL/GenBank/DDBJ whole genome shotgun (WGS) entry which is preliminary data.</text>
</comment>
<dbReference type="InterPro" id="IPR009057">
    <property type="entry name" value="Homeodomain-like_sf"/>
</dbReference>
<feature type="DNA-binding region" description="H-T-H motif" evidence="4">
    <location>
        <begin position="40"/>
        <end position="59"/>
    </location>
</feature>
<evidence type="ECO:0000256" key="4">
    <source>
        <dbReference type="PROSITE-ProRule" id="PRU00335"/>
    </source>
</evidence>
<feature type="domain" description="HTH tetR-type" evidence="5">
    <location>
        <begin position="17"/>
        <end position="77"/>
    </location>
</feature>
<evidence type="ECO:0000256" key="1">
    <source>
        <dbReference type="ARBA" id="ARBA00023015"/>
    </source>
</evidence>
<keyword evidence="2 4" id="KW-0238">DNA-binding</keyword>
<accession>A0A0J8UAW7</accession>
<evidence type="ECO:0000256" key="3">
    <source>
        <dbReference type="ARBA" id="ARBA00023163"/>
    </source>
</evidence>
<dbReference type="Gene3D" id="1.10.357.10">
    <property type="entry name" value="Tetracycline Repressor, domain 2"/>
    <property type="match status" value="1"/>
</dbReference>
<dbReference type="PANTHER" id="PTHR30055">
    <property type="entry name" value="HTH-TYPE TRANSCRIPTIONAL REGULATOR RUTR"/>
    <property type="match status" value="1"/>
</dbReference>
<proteinExistence type="predicted"/>
<dbReference type="Proteomes" id="UP000037594">
    <property type="component" value="Unassembled WGS sequence"/>
</dbReference>
<sequence>MTSSRSYRGAAASERVHRRRTSLVDAAVEAFGTVGYRKASVESICSLAGVSKRYFYESFTDSEALLLATYERCADEIHTAMVDAVAAAGDDLSEQVRAALGGYFRAIDADQKRARITLLEILGVSPAVDQAWAEQTRRFAASVRALAAPALAESAVPSAQQQVIAEGIIGAITTTATLWLLQARRRSVKQLVDATHLLVVTTIEGLRG</sequence>
<dbReference type="Pfam" id="PF00440">
    <property type="entry name" value="TetR_N"/>
    <property type="match status" value="1"/>
</dbReference>
<protein>
    <recommendedName>
        <fullName evidence="5">HTH tetR-type domain-containing protein</fullName>
    </recommendedName>
</protein>
<dbReference type="InterPro" id="IPR036271">
    <property type="entry name" value="Tet_transcr_reg_TetR-rel_C_sf"/>
</dbReference>
<dbReference type="Gene3D" id="1.10.10.60">
    <property type="entry name" value="Homeodomain-like"/>
    <property type="match status" value="1"/>
</dbReference>
<evidence type="ECO:0000259" key="5">
    <source>
        <dbReference type="PROSITE" id="PS50977"/>
    </source>
</evidence>